<evidence type="ECO:0000256" key="3">
    <source>
        <dbReference type="ARBA" id="ARBA00022946"/>
    </source>
</evidence>
<keyword evidence="13" id="KW-0031">Aminopeptidase</keyword>
<keyword evidence="3" id="KW-0809">Transit peptide</keyword>
<evidence type="ECO:0000256" key="1">
    <source>
        <dbReference type="ARBA" id="ARBA00012423"/>
    </source>
</evidence>
<dbReference type="EMBL" id="SLVX01000004">
    <property type="protein sequence ID" value="TCN46375.1"/>
    <property type="molecule type" value="Genomic_DNA"/>
</dbReference>
<evidence type="ECO:0000256" key="5">
    <source>
        <dbReference type="ARBA" id="ARBA00039314"/>
    </source>
</evidence>
<proteinExistence type="predicted"/>
<dbReference type="EC" id="3.1.2.22" evidence="1"/>
<comment type="function">
    <text evidence="9">Acts as an acyl-protein thioesterase that hydrolyzes fatty acids from acylated residues in proteins. Regulates the mitochondrial S-depalmitoylation of the nucleophilic active site residue of peroxiredoxin-5/PRDX5, a key antioxidant protein, therefore modulating mitochondrial antioxidant ability. Also catalyzes the deglucuronidation of mycophenolic acid acyl-glucuronide, an active metabolite of the immunosuppressant drug mycophenolate.</text>
</comment>
<dbReference type="AlphaFoldDB" id="A0A4R2CZ63"/>
<evidence type="ECO:0000256" key="7">
    <source>
        <dbReference type="ARBA" id="ARBA00042645"/>
    </source>
</evidence>
<evidence type="ECO:0000256" key="2">
    <source>
        <dbReference type="ARBA" id="ARBA00022801"/>
    </source>
</evidence>
<dbReference type="RefSeq" id="WP_133033787.1">
    <property type="nucleotide sequence ID" value="NZ_BAABEI010000012.1"/>
</dbReference>
<dbReference type="PANTHER" id="PTHR16138">
    <property type="entry name" value="MYCOPHENOLIC ACID ACYL-GLUCURONIDE ESTERASE, MITOCHONDRIAL"/>
    <property type="match status" value="1"/>
</dbReference>
<sequence length="272" mass="28562">MATTNGNGSGADFITVGEGGDARRIALSLQPPAAGNTLAHFVWLGGYRSDMTGTKAVELAGLAARLGTGCVRFDYSGHGASGGAFVDGTISRWLEEALAVVDHAAGTLGTRRAVLVGSSMGGWIALRAVAELARRGGIEIAGLVLIAPAPDFTSELIEPNLTEAERTALAERGQFEEPTPYGPDPNIYTKKLIEDGRDNRVLTGAIETGCPVHILQGMADPDVPYGHAVRLMEHLSGDDVVLTMIRDGDHRLSRPQDIAKILEAAEALARGQ</sequence>
<dbReference type="InterPro" id="IPR052382">
    <property type="entry name" value="ABHD10_acyl-thioesterase"/>
</dbReference>
<evidence type="ECO:0000256" key="11">
    <source>
        <dbReference type="ARBA" id="ARBA00047972"/>
    </source>
</evidence>
<comment type="catalytic activity">
    <reaction evidence="10">
        <text>S-hexadecanoyl-L-cysteinyl-[protein] + H2O = L-cysteinyl-[protein] + hexadecanoate + H(+)</text>
        <dbReference type="Rhea" id="RHEA:19233"/>
        <dbReference type="Rhea" id="RHEA-COMP:10131"/>
        <dbReference type="Rhea" id="RHEA-COMP:11032"/>
        <dbReference type="ChEBI" id="CHEBI:7896"/>
        <dbReference type="ChEBI" id="CHEBI:15377"/>
        <dbReference type="ChEBI" id="CHEBI:15378"/>
        <dbReference type="ChEBI" id="CHEBI:29950"/>
        <dbReference type="ChEBI" id="CHEBI:74151"/>
        <dbReference type="EC" id="3.1.2.22"/>
    </reaction>
    <physiologicalReaction direction="left-to-right" evidence="10">
        <dbReference type="Rhea" id="RHEA:19234"/>
    </physiologicalReaction>
</comment>
<accession>A0A4R2CZ63</accession>
<protein>
    <recommendedName>
        <fullName evidence="5">Palmitoyl-protein thioesterase ABHD10, mitochondrial</fullName>
        <ecNumber evidence="4">3.1.1.93</ecNumber>
        <ecNumber evidence="1">3.1.2.22</ecNumber>
    </recommendedName>
    <alternativeName>
        <fullName evidence="7">Acyl-protein thioesterase ABHD10</fullName>
    </alternativeName>
    <alternativeName>
        <fullName evidence="8">Alpha/beta hydrolase domain-containing protein 10</fullName>
    </alternativeName>
    <alternativeName>
        <fullName evidence="6">Mycophenolic acid acyl-glucuronide esterase, mitochondrial</fullName>
    </alternativeName>
</protein>
<dbReference type="Proteomes" id="UP000295351">
    <property type="component" value="Unassembled WGS sequence"/>
</dbReference>
<dbReference type="GO" id="GO:0008474">
    <property type="term" value="F:palmitoyl-(protein) hydrolase activity"/>
    <property type="evidence" value="ECO:0007669"/>
    <property type="project" value="UniProtKB-EC"/>
</dbReference>
<keyword evidence="2" id="KW-0378">Hydrolase</keyword>
<dbReference type="GO" id="GO:0102390">
    <property type="term" value="F:mycophenolic acid acyl-glucuronide esterase activity"/>
    <property type="evidence" value="ECO:0007669"/>
    <property type="project" value="UniProtKB-EC"/>
</dbReference>
<evidence type="ECO:0000256" key="10">
    <source>
        <dbReference type="ARBA" id="ARBA00047409"/>
    </source>
</evidence>
<evidence type="ECO:0000313" key="14">
    <source>
        <dbReference type="Proteomes" id="UP000295351"/>
    </source>
</evidence>
<comment type="caution">
    <text evidence="13">The sequence shown here is derived from an EMBL/GenBank/DDBJ whole genome shotgun (WGS) entry which is preliminary data.</text>
</comment>
<keyword evidence="13" id="KW-0645">Protease</keyword>
<name>A0A4R2CZ63_SHIGR</name>
<dbReference type="PANTHER" id="PTHR16138:SF7">
    <property type="entry name" value="PALMITOYL-PROTEIN THIOESTERASE ABHD10, MITOCHONDRIAL"/>
    <property type="match status" value="1"/>
</dbReference>
<evidence type="ECO:0000313" key="13">
    <source>
        <dbReference type="EMBL" id="TCN46375.1"/>
    </source>
</evidence>
<dbReference type="Gene3D" id="3.40.50.1820">
    <property type="entry name" value="alpha/beta hydrolase"/>
    <property type="match status" value="1"/>
</dbReference>
<reference evidence="13 14" key="1">
    <citation type="submission" date="2019-03" db="EMBL/GenBank/DDBJ databases">
        <title>Genomic Encyclopedia of Type Strains, Phase IV (KMG-IV): sequencing the most valuable type-strain genomes for metagenomic binning, comparative biology and taxonomic classification.</title>
        <authorList>
            <person name="Goeker M."/>
        </authorList>
    </citation>
    <scope>NUCLEOTIDE SEQUENCE [LARGE SCALE GENOMIC DNA]</scope>
    <source>
        <strain evidence="13 14">DSM 18401</strain>
    </source>
</reference>
<evidence type="ECO:0000256" key="8">
    <source>
        <dbReference type="ARBA" id="ARBA00042704"/>
    </source>
</evidence>
<evidence type="ECO:0000256" key="9">
    <source>
        <dbReference type="ARBA" id="ARBA00046047"/>
    </source>
</evidence>
<dbReference type="SUPFAM" id="SSF53474">
    <property type="entry name" value="alpha/beta-Hydrolases"/>
    <property type="match status" value="1"/>
</dbReference>
<dbReference type="EC" id="3.1.1.93" evidence="4"/>
<dbReference type="GO" id="GO:0004177">
    <property type="term" value="F:aminopeptidase activity"/>
    <property type="evidence" value="ECO:0007669"/>
    <property type="project" value="UniProtKB-KW"/>
</dbReference>
<evidence type="ECO:0000256" key="4">
    <source>
        <dbReference type="ARBA" id="ARBA00039132"/>
    </source>
</evidence>
<dbReference type="InterPro" id="IPR029058">
    <property type="entry name" value="AB_hydrolase_fold"/>
</dbReference>
<dbReference type="Pfam" id="PF12697">
    <property type="entry name" value="Abhydrolase_6"/>
    <property type="match status" value="1"/>
</dbReference>
<gene>
    <name evidence="13" type="ORF">EV665_10447</name>
</gene>
<keyword evidence="14" id="KW-1185">Reference proteome</keyword>
<comment type="catalytic activity">
    <reaction evidence="11">
        <text>mycophenolic acid O-acyl-beta-D-glucuronide + H2O = mycophenolate + D-glucuronate + H(+)</text>
        <dbReference type="Rhea" id="RHEA:34179"/>
        <dbReference type="ChEBI" id="CHEBI:15377"/>
        <dbReference type="ChEBI" id="CHEBI:15378"/>
        <dbReference type="ChEBI" id="CHEBI:58720"/>
        <dbReference type="ChEBI" id="CHEBI:62932"/>
        <dbReference type="ChEBI" id="CHEBI:66982"/>
        <dbReference type="EC" id="3.1.1.93"/>
    </reaction>
    <physiologicalReaction direction="left-to-right" evidence="11">
        <dbReference type="Rhea" id="RHEA:34180"/>
    </physiologicalReaction>
</comment>
<organism evidence="13 14">
    <name type="scientific">Shinella granuli</name>
    <dbReference type="NCBI Taxonomy" id="323621"/>
    <lineage>
        <taxon>Bacteria</taxon>
        <taxon>Pseudomonadati</taxon>
        <taxon>Pseudomonadota</taxon>
        <taxon>Alphaproteobacteria</taxon>
        <taxon>Hyphomicrobiales</taxon>
        <taxon>Rhizobiaceae</taxon>
        <taxon>Shinella</taxon>
    </lineage>
</organism>
<evidence type="ECO:0000259" key="12">
    <source>
        <dbReference type="Pfam" id="PF12697"/>
    </source>
</evidence>
<feature type="domain" description="AB hydrolase-1" evidence="12">
    <location>
        <begin position="60"/>
        <end position="260"/>
    </location>
</feature>
<dbReference type="InterPro" id="IPR000073">
    <property type="entry name" value="AB_hydrolase_1"/>
</dbReference>
<evidence type="ECO:0000256" key="6">
    <source>
        <dbReference type="ARBA" id="ARBA00041520"/>
    </source>
</evidence>